<comment type="caution">
    <text evidence="2">The sequence shown here is derived from an EMBL/GenBank/DDBJ whole genome shotgun (WGS) entry which is preliminary data.</text>
</comment>
<dbReference type="AlphaFoldDB" id="A0A2N8KV45"/>
<reference evidence="2 3" key="1">
    <citation type="submission" date="2018-01" db="EMBL/GenBank/DDBJ databases">
        <title>Draft genome sequence of Paucibacter aquatile CR182 isolated from freshwater of the Nakdong River.</title>
        <authorList>
            <person name="Choi A."/>
            <person name="Chung E.J."/>
        </authorList>
    </citation>
    <scope>NUCLEOTIDE SEQUENCE [LARGE SCALE GENOMIC DNA]</scope>
    <source>
        <strain evidence="2 3">CR182</strain>
    </source>
</reference>
<accession>A0A2N8KV45</accession>
<dbReference type="EMBL" id="POSP01000003">
    <property type="protein sequence ID" value="PND37337.1"/>
    <property type="molecule type" value="Genomic_DNA"/>
</dbReference>
<keyword evidence="3" id="KW-1185">Reference proteome</keyword>
<feature type="signal peptide" evidence="1">
    <location>
        <begin position="1"/>
        <end position="26"/>
    </location>
</feature>
<evidence type="ECO:0000313" key="3">
    <source>
        <dbReference type="Proteomes" id="UP000235916"/>
    </source>
</evidence>
<dbReference type="Proteomes" id="UP000235916">
    <property type="component" value="Unassembled WGS sequence"/>
</dbReference>
<sequence>MKTQTMNAWTRCAALLSLLGAGVAQAGIVSNGGFESQTGSNANGYCYTSSAGCAFAGWSSTGNGTVVIGANSSAWGTPSNLGNASGNLGSFVLGLQGNGANISQTLNLATASLVELSWFDAGRSNWSGLQSYSVYFAGTELGTFSTQAGQAWRQHQLSFTASGSGLLEFRSLNLGSYDRTSFINGVQATASQVPEPQSLALALTALAVLGLTRARRHRGL</sequence>
<keyword evidence="1" id="KW-0732">Signal</keyword>
<name>A0A2N8KV45_9BURK</name>
<evidence type="ECO:0008006" key="4">
    <source>
        <dbReference type="Google" id="ProtNLM"/>
    </source>
</evidence>
<gene>
    <name evidence="2" type="ORF">C1O66_07200</name>
</gene>
<organism evidence="2 3">
    <name type="scientific">Kinneretia aquatilis</name>
    <dbReference type="NCBI Taxonomy" id="2070761"/>
    <lineage>
        <taxon>Bacteria</taxon>
        <taxon>Pseudomonadati</taxon>
        <taxon>Pseudomonadota</taxon>
        <taxon>Betaproteobacteria</taxon>
        <taxon>Burkholderiales</taxon>
        <taxon>Sphaerotilaceae</taxon>
        <taxon>Roseateles</taxon>
    </lineage>
</organism>
<proteinExistence type="predicted"/>
<feature type="chain" id="PRO_5018110582" description="PEP-CTERM protein-sorting domain-containing protein" evidence="1">
    <location>
        <begin position="27"/>
        <end position="220"/>
    </location>
</feature>
<evidence type="ECO:0000256" key="1">
    <source>
        <dbReference type="SAM" id="SignalP"/>
    </source>
</evidence>
<evidence type="ECO:0000313" key="2">
    <source>
        <dbReference type="EMBL" id="PND37337.1"/>
    </source>
</evidence>
<protein>
    <recommendedName>
        <fullName evidence="4">PEP-CTERM protein-sorting domain-containing protein</fullName>
    </recommendedName>
</protein>